<evidence type="ECO:0000256" key="6">
    <source>
        <dbReference type="ARBA" id="ARBA00022771"/>
    </source>
</evidence>
<evidence type="ECO:0000256" key="1">
    <source>
        <dbReference type="ARBA" id="ARBA00009048"/>
    </source>
</evidence>
<keyword evidence="8" id="KW-0694">RNA-binding</keyword>
<dbReference type="SUPFAM" id="SSF57829">
    <property type="entry name" value="Zn-binding ribosomal proteins"/>
    <property type="match status" value="1"/>
</dbReference>
<dbReference type="SUPFAM" id="SSF53300">
    <property type="entry name" value="vWA-like"/>
    <property type="match status" value="1"/>
</dbReference>
<keyword evidence="13" id="KW-1185">Reference proteome</keyword>
<keyword evidence="6" id="KW-0863">Zinc-finger</keyword>
<dbReference type="InterPro" id="IPR037768">
    <property type="entry name" value="C2B_Copine"/>
</dbReference>
<evidence type="ECO:0000313" key="12">
    <source>
        <dbReference type="EMBL" id="KAJ6232252.1"/>
    </source>
</evidence>
<dbReference type="PROSITE" id="PS50004">
    <property type="entry name" value="C2"/>
    <property type="match status" value="1"/>
</dbReference>
<dbReference type="InterPro" id="IPR002035">
    <property type="entry name" value="VWF_A"/>
</dbReference>
<gene>
    <name evidence="12" type="ORF">M0813_05173</name>
</gene>
<keyword evidence="9" id="KW-0689">Ribosomal protein</keyword>
<dbReference type="InterPro" id="IPR045052">
    <property type="entry name" value="Copine"/>
</dbReference>
<dbReference type="Pfam" id="PF00168">
    <property type="entry name" value="C2"/>
    <property type="match status" value="2"/>
</dbReference>
<protein>
    <submittedName>
        <fullName evidence="12">Copine</fullName>
    </submittedName>
</protein>
<dbReference type="HAMAP" id="MF_00547">
    <property type="entry name" value="Ribosomal_eL37"/>
    <property type="match status" value="1"/>
</dbReference>
<evidence type="ECO:0000256" key="8">
    <source>
        <dbReference type="ARBA" id="ARBA00022884"/>
    </source>
</evidence>
<dbReference type="Pfam" id="PF01907">
    <property type="entry name" value="Ribosomal_L37e"/>
    <property type="match status" value="1"/>
</dbReference>
<dbReference type="SMART" id="SM00327">
    <property type="entry name" value="VWA"/>
    <property type="match status" value="1"/>
</dbReference>
<dbReference type="InterPro" id="IPR036465">
    <property type="entry name" value="vWFA_dom_sf"/>
</dbReference>
<feature type="domain" description="C2" evidence="11">
    <location>
        <begin position="118"/>
        <end position="245"/>
    </location>
</feature>
<dbReference type="Gene3D" id="2.60.40.150">
    <property type="entry name" value="C2 domain"/>
    <property type="match status" value="1"/>
</dbReference>
<reference evidence="12" key="1">
    <citation type="submission" date="2022-08" db="EMBL/GenBank/DDBJ databases">
        <title>Novel sulfate-reducing endosymbionts in the free-living metamonad Anaeramoeba.</title>
        <authorList>
            <person name="Jerlstrom-Hultqvist J."/>
            <person name="Cepicka I."/>
            <person name="Gallot-Lavallee L."/>
            <person name="Salas-Leiva D."/>
            <person name="Curtis B.A."/>
            <person name="Zahonova K."/>
            <person name="Pipaliya S."/>
            <person name="Dacks J."/>
            <person name="Roger A.J."/>
        </authorList>
    </citation>
    <scope>NUCLEOTIDE SEQUENCE</scope>
    <source>
        <strain evidence="12">Schooner1</strain>
    </source>
</reference>
<dbReference type="EMBL" id="JAOAOG010000294">
    <property type="protein sequence ID" value="KAJ6232252.1"/>
    <property type="molecule type" value="Genomic_DNA"/>
</dbReference>
<evidence type="ECO:0000256" key="3">
    <source>
        <dbReference type="ARBA" id="ARBA00022723"/>
    </source>
</evidence>
<evidence type="ECO:0000256" key="10">
    <source>
        <dbReference type="ARBA" id="ARBA00023274"/>
    </source>
</evidence>
<keyword evidence="3" id="KW-0479">Metal-binding</keyword>
<dbReference type="InterPro" id="IPR010734">
    <property type="entry name" value="Copine_C"/>
</dbReference>
<comment type="similarity">
    <text evidence="1">Belongs to the copine family.</text>
</comment>
<evidence type="ECO:0000256" key="4">
    <source>
        <dbReference type="ARBA" id="ARBA00022730"/>
    </source>
</evidence>
<dbReference type="InterPro" id="IPR011332">
    <property type="entry name" value="Ribosomal_zn-bd"/>
</dbReference>
<dbReference type="InterPro" id="IPR000008">
    <property type="entry name" value="C2_dom"/>
</dbReference>
<evidence type="ECO:0000256" key="9">
    <source>
        <dbReference type="ARBA" id="ARBA00022980"/>
    </source>
</evidence>
<dbReference type="InterPro" id="IPR035892">
    <property type="entry name" value="C2_domain_sf"/>
</dbReference>
<evidence type="ECO:0000256" key="2">
    <source>
        <dbReference type="ARBA" id="ARBA00009805"/>
    </source>
</evidence>
<evidence type="ECO:0000313" key="13">
    <source>
        <dbReference type="Proteomes" id="UP001150062"/>
    </source>
</evidence>
<dbReference type="Pfam" id="PF07002">
    <property type="entry name" value="Copine"/>
    <property type="match status" value="1"/>
</dbReference>
<name>A0ABQ8XHZ0_9EUKA</name>
<dbReference type="InterPro" id="IPR001569">
    <property type="entry name" value="Ribosomal_eL37"/>
</dbReference>
<dbReference type="Gene3D" id="2.20.25.30">
    <property type="match status" value="1"/>
</dbReference>
<evidence type="ECO:0000256" key="5">
    <source>
        <dbReference type="ARBA" id="ARBA00022737"/>
    </source>
</evidence>
<accession>A0ABQ8XHZ0</accession>
<dbReference type="InterPro" id="IPR011331">
    <property type="entry name" value="Ribosomal_eL37/eL43"/>
</dbReference>
<comment type="caution">
    <text evidence="12">The sequence shown here is derived from an EMBL/GenBank/DDBJ whole genome shotgun (WGS) entry which is preliminary data.</text>
</comment>
<dbReference type="PANTHER" id="PTHR10857">
    <property type="entry name" value="COPINE"/>
    <property type="match status" value="1"/>
</dbReference>
<keyword evidence="10" id="KW-0687">Ribonucleoprotein</keyword>
<evidence type="ECO:0000256" key="7">
    <source>
        <dbReference type="ARBA" id="ARBA00022833"/>
    </source>
</evidence>
<dbReference type="CDD" id="cd04047">
    <property type="entry name" value="C2B_Copine"/>
    <property type="match status" value="1"/>
</dbReference>
<sequence length="564" mass="64507">MSKETQTIPNESKIKIRFESVKIQQKNSLVVLSQYLQTKKKWEEIGRTKFYKSSLRPDYQEFFLVLFEFYRIQNIKLDFYNQAKPSSQNKFGSTTFKLGELMGKNKKKISTTIVDSQDKNESAGSLSIIGEEIKIENMSISMTWCGQKLKKERFGSVNPFLRFSKKLNGNQGYALVHETEVIPKSQDPEWSTFEIMSYDLCNCEYDREILIECFDKKKKGKPNLIGIVSTNLLALMNENLEIFALADPKKKKKSNLGLLELAKLTEKQTHSLLDFLSANIDLSIAIGVDFTISNGRPIFPKSLHYRNPPNYNQYEQTIVTLCEVLNQYTKTDKIAAFGFGAKIQTQKSIIASDLFPLNGNIYDPECDGIKGVLSAYTKALNFVGLNGPTNFTPLITAASNMSKSSRRFEYTVLILITDGELVDESTTKMNLLRASKLPISIVIVCVGENGCFEAMKFLPSEKYAQEGQFKRTQAQGKRGNKSHMLCRRCGKRSYHIQKHKCSSCGYPSSKMRKYNWAAKAKRRRTLGTGRMRYMKNLPRRFKHNFREGGIPMKHKKQIQNKKQD</sequence>
<dbReference type="Proteomes" id="UP001150062">
    <property type="component" value="Unassembled WGS sequence"/>
</dbReference>
<evidence type="ECO:0000259" key="11">
    <source>
        <dbReference type="PROSITE" id="PS50004"/>
    </source>
</evidence>
<keyword evidence="5" id="KW-0677">Repeat</keyword>
<keyword evidence="4" id="KW-0699">rRNA-binding</keyword>
<dbReference type="SUPFAM" id="SSF49562">
    <property type="entry name" value="C2 domain (Calcium/lipid-binding domain, CaLB)"/>
    <property type="match status" value="2"/>
</dbReference>
<organism evidence="12 13">
    <name type="scientific">Anaeramoeba flamelloides</name>
    <dbReference type="NCBI Taxonomy" id="1746091"/>
    <lineage>
        <taxon>Eukaryota</taxon>
        <taxon>Metamonada</taxon>
        <taxon>Anaeramoebidae</taxon>
        <taxon>Anaeramoeba</taxon>
    </lineage>
</organism>
<keyword evidence="7" id="KW-0862">Zinc</keyword>
<dbReference type="PANTHER" id="PTHR10857:SF106">
    <property type="entry name" value="C2 DOMAIN-CONTAINING PROTEIN"/>
    <property type="match status" value="1"/>
</dbReference>
<comment type="similarity">
    <text evidence="2">Belongs to the eukaryotic ribosomal protein eL37 family.</text>
</comment>
<proteinExistence type="inferred from homology"/>